<evidence type="ECO:0000256" key="16">
    <source>
        <dbReference type="ARBA" id="ARBA00022984"/>
    </source>
</evidence>
<evidence type="ECO:0000256" key="7">
    <source>
        <dbReference type="ARBA" id="ARBA00018638"/>
    </source>
</evidence>
<dbReference type="InterPro" id="IPR001264">
    <property type="entry name" value="Glyco_trans_51"/>
</dbReference>
<dbReference type="Gene3D" id="1.10.3810.10">
    <property type="entry name" value="Biosynthetic peptidoglycan transglycosylase-like"/>
    <property type="match status" value="1"/>
</dbReference>
<dbReference type="GO" id="GO:0005886">
    <property type="term" value="C:plasma membrane"/>
    <property type="evidence" value="ECO:0007669"/>
    <property type="project" value="UniProtKB-SubCell"/>
</dbReference>
<dbReference type="GO" id="GO:0046677">
    <property type="term" value="P:response to antibiotic"/>
    <property type="evidence" value="ECO:0007669"/>
    <property type="project" value="UniProtKB-KW"/>
</dbReference>
<dbReference type="Pfam" id="PF00905">
    <property type="entry name" value="Transpeptidase"/>
    <property type="match status" value="1"/>
</dbReference>
<evidence type="ECO:0000256" key="22">
    <source>
        <dbReference type="ARBA" id="ARBA00034000"/>
    </source>
</evidence>
<dbReference type="PANTHER" id="PTHR32282">
    <property type="entry name" value="BINDING PROTEIN TRANSPEPTIDASE, PUTATIVE-RELATED"/>
    <property type="match status" value="1"/>
</dbReference>
<dbReference type="InterPro" id="IPR050396">
    <property type="entry name" value="Glycosyltr_51/Transpeptidase"/>
</dbReference>
<evidence type="ECO:0000256" key="8">
    <source>
        <dbReference type="ARBA" id="ARBA00022645"/>
    </source>
</evidence>
<dbReference type="UniPathway" id="UPA00219"/>
<evidence type="ECO:0000256" key="26">
    <source>
        <dbReference type="SAM" id="MobiDB-lite"/>
    </source>
</evidence>
<evidence type="ECO:0000256" key="25">
    <source>
        <dbReference type="ARBA" id="ARBA00060592"/>
    </source>
</evidence>
<evidence type="ECO:0000256" key="15">
    <source>
        <dbReference type="ARBA" id="ARBA00022968"/>
    </source>
</evidence>
<comment type="pathway">
    <text evidence="3">Cell wall biogenesis; peptidoglycan biosynthesis.</text>
</comment>
<evidence type="ECO:0000259" key="28">
    <source>
        <dbReference type="Pfam" id="PF00905"/>
    </source>
</evidence>
<feature type="compositionally biased region" description="Polar residues" evidence="26">
    <location>
        <begin position="761"/>
        <end position="773"/>
    </location>
</feature>
<keyword evidence="19" id="KW-0046">Antibiotic resistance</keyword>
<dbReference type="SUPFAM" id="SSF56601">
    <property type="entry name" value="beta-lactamase/transpeptidase-like"/>
    <property type="match status" value="1"/>
</dbReference>
<dbReference type="AlphaFoldDB" id="A0A5D8QCZ2"/>
<name>A0A5D8QCZ2_9THEO</name>
<comment type="similarity">
    <text evidence="5">In the N-terminal section; belongs to the glycosyltransferase 51 family.</text>
</comment>
<protein>
    <recommendedName>
        <fullName evidence="7">Penicillin-binding protein 1A</fullName>
        <ecNumber evidence="23">2.4.99.28</ecNumber>
        <ecNumber evidence="6">3.4.16.4</ecNumber>
    </recommendedName>
</protein>
<sequence>MNDGNEKSHRQRGKSKKRFNIFHIVLISILLIIVIAVGAVGGYVLAAIRSAPPLNPDEFLTQSQSSIVYAPDPKNSGSYIQVANLHGDQNRLWVSINKIPDNLKNAFIATEDARFYKHHGIDFIRIMGAFVANIKAGDITQGGSTITQQLIKTVMLSPEKTLKRKIQEAYLAYQLENVYSKDQILEAYLNTIFLGSPNINVNGVEAASLIYFGKHVDQLDLAECAVIAGITKNPSRYSPYANEKNAKERQELVLKLMLEQGYITQDEYEKAINEKLEYKTAQWVTDYDHAYFVDQVINDVINDLQKKYNYSRDDAVKKVYNGGLKIYSTMDISVQENIEKSFENNDLFPQTKKDTNGALQPQGAMIIIDYHTGEIKGIVGGRGHEGKRLLNRATQSKRQPGSSIKPLTVYTPAIDNGYTTRSPIDDTPFVVHQKGGDWQVHNYENNYWGRISLREAIQYSRNIPAAKLVMALGVDTSVKYAESFGLDIDPEDRYPAPMALGGLTHGVSPLQMAAAYGALANGGVYITPHTYTKVVDKDGSVLLENKPDKHVVVSKQVAYIMTSLMRSVVSGGTGTGAQIPNMPVAGKTGTTSNYKDAWFVGYTPYYSAAVWMGYDQNEVLKAPNGRYVTGGSYPARLWKDVMTKVHEGLTSKEFDVPDGLTWVDVCKDSGELPTDLCARDPRGSRVVRDIFIKGTEPKGYCTVHQVATVDVTTGKLATEYCPPEDVQTKVFMNIPDRDPSLNTRDKAYILPEEYCDIHGPATQSPWPGQSEPPQNGVEAPGSGQTNGDTENNTPGSPQEENVNGNNAVTGALNQIRKFIDNNIDNNKEKRADKN</sequence>
<dbReference type="InterPro" id="IPR023346">
    <property type="entry name" value="Lysozyme-like_dom_sf"/>
</dbReference>
<evidence type="ECO:0000256" key="18">
    <source>
        <dbReference type="ARBA" id="ARBA00023136"/>
    </source>
</evidence>
<keyword evidence="16" id="KW-0573">Peptidoglycan synthesis</keyword>
<dbReference type="NCBIfam" id="TIGR02074">
    <property type="entry name" value="PBP_1a_fam"/>
    <property type="match status" value="1"/>
</dbReference>
<feature type="domain" description="Penicillin-binding protein transpeptidase" evidence="28">
    <location>
        <begin position="363"/>
        <end position="640"/>
    </location>
</feature>
<keyword evidence="17 27" id="KW-1133">Transmembrane helix</keyword>
<keyword evidence="20" id="KW-0511">Multifunctional enzyme</keyword>
<reference evidence="30 31" key="1">
    <citation type="submission" date="2019-08" db="EMBL/GenBank/DDBJ databases">
        <title>Calorimonas adulescens gen. nov., sp. nov., an anaerobic thermophilic bacterium from Sakhalin hot spring.</title>
        <authorList>
            <person name="Khomyakova M.A."/>
            <person name="Merkel A.Y."/>
            <person name="Novikov A."/>
            <person name="Bonch-Osmolovskaya E.A."/>
            <person name="Slobodkin A.I."/>
        </authorList>
    </citation>
    <scope>NUCLEOTIDE SEQUENCE [LARGE SCALE GENOMIC DNA]</scope>
    <source>
        <strain evidence="30 31">A05MB</strain>
    </source>
</reference>
<evidence type="ECO:0000256" key="5">
    <source>
        <dbReference type="ARBA" id="ARBA00007739"/>
    </source>
</evidence>
<feature type="domain" description="Glycosyl transferase family 51" evidence="29">
    <location>
        <begin position="83"/>
        <end position="257"/>
    </location>
</feature>
<evidence type="ECO:0000256" key="27">
    <source>
        <dbReference type="SAM" id="Phobius"/>
    </source>
</evidence>
<keyword evidence="13" id="KW-0378">Hydrolase</keyword>
<dbReference type="GO" id="GO:0008360">
    <property type="term" value="P:regulation of cell shape"/>
    <property type="evidence" value="ECO:0007669"/>
    <property type="project" value="UniProtKB-KW"/>
</dbReference>
<comment type="catalytic activity">
    <reaction evidence="24">
        <text>[GlcNAc-(1-&gt;4)-Mur2Ac(oyl-L-Ala-gamma-D-Glu-L-Lys-D-Ala-D-Ala)](n)-di-trans,octa-cis-undecaprenyl diphosphate + beta-D-GlcNAc-(1-&gt;4)-Mur2Ac(oyl-L-Ala-gamma-D-Glu-L-Lys-D-Ala-D-Ala)-di-trans,octa-cis-undecaprenyl diphosphate = [GlcNAc-(1-&gt;4)-Mur2Ac(oyl-L-Ala-gamma-D-Glu-L-Lys-D-Ala-D-Ala)](n+1)-di-trans,octa-cis-undecaprenyl diphosphate + di-trans,octa-cis-undecaprenyl diphosphate + H(+)</text>
        <dbReference type="Rhea" id="RHEA:23708"/>
        <dbReference type="Rhea" id="RHEA-COMP:9602"/>
        <dbReference type="Rhea" id="RHEA-COMP:9603"/>
        <dbReference type="ChEBI" id="CHEBI:15378"/>
        <dbReference type="ChEBI" id="CHEBI:58405"/>
        <dbReference type="ChEBI" id="CHEBI:60033"/>
        <dbReference type="ChEBI" id="CHEBI:78435"/>
        <dbReference type="EC" id="2.4.99.28"/>
    </reaction>
</comment>
<dbReference type="GO" id="GO:0009252">
    <property type="term" value="P:peptidoglycan biosynthetic process"/>
    <property type="evidence" value="ECO:0007669"/>
    <property type="project" value="UniProtKB-UniPathway"/>
</dbReference>
<dbReference type="Pfam" id="PF00912">
    <property type="entry name" value="Transgly"/>
    <property type="match status" value="1"/>
</dbReference>
<dbReference type="GO" id="GO:0071555">
    <property type="term" value="P:cell wall organization"/>
    <property type="evidence" value="ECO:0007669"/>
    <property type="project" value="UniProtKB-KW"/>
</dbReference>
<comment type="catalytic activity">
    <reaction evidence="22">
        <text>Preferential cleavage: (Ac)2-L-Lys-D-Ala-|-D-Ala. Also transpeptidation of peptidyl-alanyl moieties that are N-acyl substituents of D-alanine.</text>
        <dbReference type="EC" id="3.4.16.4"/>
    </reaction>
</comment>
<evidence type="ECO:0000256" key="24">
    <source>
        <dbReference type="ARBA" id="ARBA00049902"/>
    </source>
</evidence>
<evidence type="ECO:0000256" key="10">
    <source>
        <dbReference type="ARBA" id="ARBA00022676"/>
    </source>
</evidence>
<dbReference type="EC" id="3.4.16.4" evidence="6"/>
<comment type="pathway">
    <text evidence="25">Glycan biosynthesis.</text>
</comment>
<keyword evidence="18 27" id="KW-0472">Membrane</keyword>
<keyword evidence="31" id="KW-1185">Reference proteome</keyword>
<dbReference type="PANTHER" id="PTHR32282:SF33">
    <property type="entry name" value="PEPTIDOGLYCAN GLYCOSYLTRANSFERASE"/>
    <property type="match status" value="1"/>
</dbReference>
<evidence type="ECO:0000256" key="20">
    <source>
        <dbReference type="ARBA" id="ARBA00023268"/>
    </source>
</evidence>
<dbReference type="FunFam" id="1.10.3810.10:FF:000001">
    <property type="entry name" value="Penicillin-binding protein 1A"/>
    <property type="match status" value="1"/>
</dbReference>
<accession>A0A5D8QCZ2</accession>
<evidence type="ECO:0000256" key="6">
    <source>
        <dbReference type="ARBA" id="ARBA00012448"/>
    </source>
</evidence>
<gene>
    <name evidence="30" type="ORF">FWJ32_05860</name>
</gene>
<keyword evidence="12 27" id="KW-0812">Transmembrane</keyword>
<comment type="function">
    <text evidence="1">Cell wall formation. Synthesis of cross-linked peptidoglycan from the lipid intermediates. The enzyme has a penicillin-insensitive transglycosylase N-terminal domain (formation of linear glycan strands) and a penicillin-sensitive transpeptidase C-terminal domain (cross-linking of the peptide subunits).</text>
</comment>
<evidence type="ECO:0000256" key="2">
    <source>
        <dbReference type="ARBA" id="ARBA00004401"/>
    </source>
</evidence>
<keyword evidence="11" id="KW-0808">Transferase</keyword>
<evidence type="ECO:0000256" key="12">
    <source>
        <dbReference type="ARBA" id="ARBA00022692"/>
    </source>
</evidence>
<evidence type="ECO:0000313" key="30">
    <source>
        <dbReference type="EMBL" id="TZE82277.1"/>
    </source>
</evidence>
<dbReference type="SUPFAM" id="SSF53955">
    <property type="entry name" value="Lysozyme-like"/>
    <property type="match status" value="1"/>
</dbReference>
<evidence type="ECO:0000256" key="19">
    <source>
        <dbReference type="ARBA" id="ARBA00023251"/>
    </source>
</evidence>
<evidence type="ECO:0000256" key="13">
    <source>
        <dbReference type="ARBA" id="ARBA00022801"/>
    </source>
</evidence>
<comment type="caution">
    <text evidence="30">The sequence shown here is derived from an EMBL/GenBank/DDBJ whole genome shotgun (WGS) entry which is preliminary data.</text>
</comment>
<dbReference type="EC" id="2.4.99.28" evidence="23"/>
<dbReference type="GO" id="GO:0008955">
    <property type="term" value="F:peptidoglycan glycosyltransferase activity"/>
    <property type="evidence" value="ECO:0007669"/>
    <property type="project" value="UniProtKB-EC"/>
</dbReference>
<evidence type="ECO:0000256" key="23">
    <source>
        <dbReference type="ARBA" id="ARBA00044770"/>
    </source>
</evidence>
<keyword evidence="21" id="KW-0961">Cell wall biogenesis/degradation</keyword>
<evidence type="ECO:0000313" key="31">
    <source>
        <dbReference type="Proteomes" id="UP000322976"/>
    </source>
</evidence>
<evidence type="ECO:0000256" key="3">
    <source>
        <dbReference type="ARBA" id="ARBA00004752"/>
    </source>
</evidence>
<evidence type="ECO:0000256" key="21">
    <source>
        <dbReference type="ARBA" id="ARBA00023316"/>
    </source>
</evidence>
<dbReference type="GO" id="GO:0006508">
    <property type="term" value="P:proteolysis"/>
    <property type="evidence" value="ECO:0007669"/>
    <property type="project" value="UniProtKB-KW"/>
</dbReference>
<keyword evidence="8" id="KW-0121">Carboxypeptidase</keyword>
<dbReference type="RefSeq" id="WP_149545038.1">
    <property type="nucleotide sequence ID" value="NZ_VTPS01000007.1"/>
</dbReference>
<dbReference type="Proteomes" id="UP000322976">
    <property type="component" value="Unassembled WGS sequence"/>
</dbReference>
<evidence type="ECO:0000256" key="11">
    <source>
        <dbReference type="ARBA" id="ARBA00022679"/>
    </source>
</evidence>
<dbReference type="GO" id="GO:0009002">
    <property type="term" value="F:serine-type D-Ala-D-Ala carboxypeptidase activity"/>
    <property type="evidence" value="ECO:0007669"/>
    <property type="project" value="UniProtKB-EC"/>
</dbReference>
<dbReference type="Gene3D" id="3.40.710.10">
    <property type="entry name" value="DD-peptidase/beta-lactamase superfamily"/>
    <property type="match status" value="1"/>
</dbReference>
<evidence type="ECO:0000256" key="4">
    <source>
        <dbReference type="ARBA" id="ARBA00007090"/>
    </source>
</evidence>
<dbReference type="GO" id="GO:0008658">
    <property type="term" value="F:penicillin binding"/>
    <property type="evidence" value="ECO:0007669"/>
    <property type="project" value="InterPro"/>
</dbReference>
<evidence type="ECO:0000256" key="17">
    <source>
        <dbReference type="ARBA" id="ARBA00022989"/>
    </source>
</evidence>
<keyword evidence="10" id="KW-0328">Glycosyltransferase</keyword>
<feature type="compositionally biased region" description="Polar residues" evidence="26">
    <location>
        <begin position="782"/>
        <end position="809"/>
    </location>
</feature>
<evidence type="ECO:0000256" key="1">
    <source>
        <dbReference type="ARBA" id="ARBA00002624"/>
    </source>
</evidence>
<keyword evidence="14" id="KW-0133">Cell shape</keyword>
<keyword evidence="15" id="KW-0735">Signal-anchor</keyword>
<dbReference type="InterPro" id="IPR001460">
    <property type="entry name" value="PCN-bd_Tpept"/>
</dbReference>
<comment type="subcellular location">
    <subcellularLocation>
        <location evidence="2">Cell membrane</location>
        <topology evidence="2">Single-pass type II membrane protein</topology>
    </subcellularLocation>
</comment>
<dbReference type="InterPro" id="IPR012338">
    <property type="entry name" value="Beta-lactam/transpept-like"/>
</dbReference>
<organism evidence="30 31">
    <name type="scientific">Calorimonas adulescens</name>
    <dbReference type="NCBI Taxonomy" id="2606906"/>
    <lineage>
        <taxon>Bacteria</taxon>
        <taxon>Bacillati</taxon>
        <taxon>Bacillota</taxon>
        <taxon>Clostridia</taxon>
        <taxon>Thermoanaerobacterales</taxon>
        <taxon>Thermoanaerobacteraceae</taxon>
        <taxon>Calorimonas</taxon>
    </lineage>
</organism>
<feature type="region of interest" description="Disordered" evidence="26">
    <location>
        <begin position="758"/>
        <end position="809"/>
    </location>
</feature>
<evidence type="ECO:0000259" key="29">
    <source>
        <dbReference type="Pfam" id="PF00912"/>
    </source>
</evidence>
<dbReference type="EMBL" id="VTPS01000007">
    <property type="protein sequence ID" value="TZE82277.1"/>
    <property type="molecule type" value="Genomic_DNA"/>
</dbReference>
<keyword evidence="9" id="KW-0645">Protease</keyword>
<evidence type="ECO:0000256" key="9">
    <source>
        <dbReference type="ARBA" id="ARBA00022670"/>
    </source>
</evidence>
<evidence type="ECO:0000256" key="14">
    <source>
        <dbReference type="ARBA" id="ARBA00022960"/>
    </source>
</evidence>
<proteinExistence type="inferred from homology"/>
<feature type="transmembrane region" description="Helical" evidence="27">
    <location>
        <begin position="21"/>
        <end position="46"/>
    </location>
</feature>
<dbReference type="InterPro" id="IPR036950">
    <property type="entry name" value="PBP_transglycosylase"/>
</dbReference>
<comment type="similarity">
    <text evidence="4">In the C-terminal section; belongs to the transpeptidase family.</text>
</comment>